<dbReference type="GO" id="GO:0003723">
    <property type="term" value="F:RNA binding"/>
    <property type="evidence" value="ECO:0007669"/>
    <property type="project" value="UniProtKB-UniRule"/>
</dbReference>
<proteinExistence type="predicted"/>
<dbReference type="AlphaFoldDB" id="A0AAW2NMQ7"/>
<evidence type="ECO:0000256" key="8">
    <source>
        <dbReference type="SAM" id="MobiDB-lite"/>
    </source>
</evidence>
<feature type="region of interest" description="Disordered" evidence="8">
    <location>
        <begin position="226"/>
        <end position="253"/>
    </location>
</feature>
<name>A0AAW2NMQ7_SESRA</name>
<evidence type="ECO:0000256" key="7">
    <source>
        <dbReference type="PROSITE-ProRule" id="PRU00626"/>
    </source>
</evidence>
<dbReference type="Pfam" id="PF01985">
    <property type="entry name" value="CRS1_YhbY"/>
    <property type="match status" value="2"/>
</dbReference>
<dbReference type="InterPro" id="IPR035920">
    <property type="entry name" value="YhbY-like_sf"/>
</dbReference>
<dbReference type="EMBL" id="JACGWJ010000019">
    <property type="protein sequence ID" value="KAL0345197.1"/>
    <property type="molecule type" value="Genomic_DNA"/>
</dbReference>
<reference evidence="10" key="2">
    <citation type="journal article" date="2024" name="Plant">
        <title>Genomic evolution and insights into agronomic trait innovations of Sesamum species.</title>
        <authorList>
            <person name="Miao H."/>
            <person name="Wang L."/>
            <person name="Qu L."/>
            <person name="Liu H."/>
            <person name="Sun Y."/>
            <person name="Le M."/>
            <person name="Wang Q."/>
            <person name="Wei S."/>
            <person name="Zheng Y."/>
            <person name="Lin W."/>
            <person name="Duan Y."/>
            <person name="Cao H."/>
            <person name="Xiong S."/>
            <person name="Wang X."/>
            <person name="Wei L."/>
            <person name="Li C."/>
            <person name="Ma Q."/>
            <person name="Ju M."/>
            <person name="Zhao R."/>
            <person name="Li G."/>
            <person name="Mu C."/>
            <person name="Tian Q."/>
            <person name="Mei H."/>
            <person name="Zhang T."/>
            <person name="Gao T."/>
            <person name="Zhang H."/>
        </authorList>
    </citation>
    <scope>NUCLEOTIDE SEQUENCE</scope>
    <source>
        <strain evidence="10">G02</strain>
    </source>
</reference>
<evidence type="ECO:0000256" key="4">
    <source>
        <dbReference type="ARBA" id="ARBA00022946"/>
    </source>
</evidence>
<evidence type="ECO:0000256" key="6">
    <source>
        <dbReference type="ARBA" id="ARBA00023274"/>
    </source>
</evidence>
<protein>
    <submittedName>
        <fullName evidence="10">CRS2-associated factor 1, chloroplastic</fullName>
    </submittedName>
</protein>
<feature type="domain" description="CRM" evidence="9">
    <location>
        <begin position="267"/>
        <end position="363"/>
    </location>
</feature>
<organism evidence="10">
    <name type="scientific">Sesamum radiatum</name>
    <name type="common">Black benniseed</name>
    <dbReference type="NCBI Taxonomy" id="300843"/>
    <lineage>
        <taxon>Eukaryota</taxon>
        <taxon>Viridiplantae</taxon>
        <taxon>Streptophyta</taxon>
        <taxon>Embryophyta</taxon>
        <taxon>Tracheophyta</taxon>
        <taxon>Spermatophyta</taxon>
        <taxon>Magnoliopsida</taxon>
        <taxon>eudicotyledons</taxon>
        <taxon>Gunneridae</taxon>
        <taxon>Pentapetalae</taxon>
        <taxon>asterids</taxon>
        <taxon>lamiids</taxon>
        <taxon>Lamiales</taxon>
        <taxon>Pedaliaceae</taxon>
        <taxon>Sesamum</taxon>
    </lineage>
</organism>
<dbReference type="GO" id="GO:0006397">
    <property type="term" value="P:mRNA processing"/>
    <property type="evidence" value="ECO:0007669"/>
    <property type="project" value="UniProtKB-KW"/>
</dbReference>
<evidence type="ECO:0000256" key="2">
    <source>
        <dbReference type="ARBA" id="ARBA00022737"/>
    </source>
</evidence>
<feature type="region of interest" description="Disordered" evidence="8">
    <location>
        <begin position="1"/>
        <end position="47"/>
    </location>
</feature>
<feature type="region of interest" description="Disordered" evidence="8">
    <location>
        <begin position="88"/>
        <end position="160"/>
    </location>
</feature>
<dbReference type="Gene3D" id="3.30.110.60">
    <property type="entry name" value="YhbY-like"/>
    <property type="match status" value="2"/>
</dbReference>
<evidence type="ECO:0000256" key="1">
    <source>
        <dbReference type="ARBA" id="ARBA00022664"/>
    </source>
</evidence>
<keyword evidence="3 7" id="KW-0694">RNA-binding</keyword>
<evidence type="ECO:0000313" key="10">
    <source>
        <dbReference type="EMBL" id="KAL0345197.1"/>
    </source>
</evidence>
<sequence length="771" mass="85285">MGRTVLGPDPNSDSDPDPIATPLQSAEFSSICAAAPPPPTSPPTTEIRFSRWNNANAQKFIRHERTQKELEDQIRFEKRFDSALTIAHNYNPAPPHPTTFKSTGTPSAPSSPSIPGKASKYSKSPKHPSRDALHPAFKPLSKSRKIPLNENESQNPVGPNFRIDENGVSYEMPEAPFVYQYSYTETPKVKPVKLREPLVSPFGPDTMAKPWLGRKPLPPSKKKLPEFDSFQLPPPHKKGVKPVQAPGPFLPGSGPKYVRSREEVLGAPLTKEEIVDLIEGCKKSKRQLNMGRDGLTHNMLDNIHAHWKRRRVIKIKCKGVCTVDMDNVCQQLEEKTGGKIIYRRGGVVYLFRGRNYNYKFRPRFPLMLWKPVAPVYPRLIQRVPEGLTLEEASEMRKKGRDLTPICKLAKNGVYCDLVKNVREAFEACELVRINCQGLNASDYKKVGAKLKDLVPCVLLSFECEHILVWRGRDWKSSLVESDEVPKGLQEVKADDVDKELLASSSPSVQSLALVDVNSSNLGTSLYPTYTNEESHGNTELDEVGVEDIVSEVTDVSATATHVVLTEETLNGSGESPVSRGSMVNNSEAFGQTVESEIVSDCLVESQMKQEINESSATVLEFSSVVPQPQEQLTNSGNADELVSLNTPWTEGILLLRKQAVESGMALVLDDGSLDADIVFKKAVAFAKSAPDGPVFCHRPKQLAIQKNKEQECDDSAPEEASAVLGAEITVPGRRDDRKISRKGNIQDIKTDYLNVVPQGNLRVDELAKLLA</sequence>
<accession>A0AAW2NMQ7</accession>
<keyword evidence="2" id="KW-0677">Repeat</keyword>
<reference evidence="10" key="1">
    <citation type="submission" date="2020-06" db="EMBL/GenBank/DDBJ databases">
        <authorList>
            <person name="Li T."/>
            <person name="Hu X."/>
            <person name="Zhang T."/>
            <person name="Song X."/>
            <person name="Zhang H."/>
            <person name="Dai N."/>
            <person name="Sheng W."/>
            <person name="Hou X."/>
            <person name="Wei L."/>
        </authorList>
    </citation>
    <scope>NUCLEOTIDE SEQUENCE</scope>
    <source>
        <strain evidence="10">G02</strain>
        <tissue evidence="10">Leaf</tissue>
    </source>
</reference>
<dbReference type="SMART" id="SM01103">
    <property type="entry name" value="CRS1_YhbY"/>
    <property type="match status" value="2"/>
</dbReference>
<dbReference type="GO" id="GO:1990904">
    <property type="term" value="C:ribonucleoprotein complex"/>
    <property type="evidence" value="ECO:0007669"/>
    <property type="project" value="UniProtKB-KW"/>
</dbReference>
<keyword evidence="6" id="KW-0687">Ribonucleoprotein</keyword>
<comment type="caution">
    <text evidence="10">The sequence shown here is derived from an EMBL/GenBank/DDBJ whole genome shotgun (WGS) entry which is preliminary data.</text>
</comment>
<dbReference type="FunFam" id="3.30.110.60:FF:000002">
    <property type="entry name" value="CRS2-associated factor 1, chloroplastic"/>
    <property type="match status" value="2"/>
</dbReference>
<keyword evidence="4" id="KW-0809">Transit peptide</keyword>
<keyword evidence="5" id="KW-0508">mRNA splicing</keyword>
<dbReference type="PANTHER" id="PTHR46247:SF1">
    <property type="entry name" value="CRS2-ASSOCIATED FACTOR 1, CHLOROPLASTIC"/>
    <property type="match status" value="1"/>
</dbReference>
<dbReference type="PROSITE" id="PS51295">
    <property type="entry name" value="CRM"/>
    <property type="match status" value="2"/>
</dbReference>
<dbReference type="PANTHER" id="PTHR46247">
    <property type="entry name" value="CRS2-ASSOCIATED FACTOR 1, CHLOROPLASTIC"/>
    <property type="match status" value="1"/>
</dbReference>
<keyword evidence="1" id="KW-0507">mRNA processing</keyword>
<gene>
    <name evidence="10" type="ORF">Sradi_4351000</name>
</gene>
<dbReference type="GO" id="GO:0000373">
    <property type="term" value="P:Group II intron splicing"/>
    <property type="evidence" value="ECO:0007669"/>
    <property type="project" value="InterPro"/>
</dbReference>
<dbReference type="InterPro" id="IPR044599">
    <property type="entry name" value="CAF1P_plant"/>
</dbReference>
<dbReference type="SUPFAM" id="SSF75471">
    <property type="entry name" value="YhbY-like"/>
    <property type="match status" value="2"/>
</dbReference>
<evidence type="ECO:0000256" key="3">
    <source>
        <dbReference type="ARBA" id="ARBA00022884"/>
    </source>
</evidence>
<feature type="compositionally biased region" description="Low complexity" evidence="8">
    <location>
        <begin position="101"/>
        <end position="119"/>
    </location>
</feature>
<feature type="domain" description="CRM" evidence="9">
    <location>
        <begin position="385"/>
        <end position="481"/>
    </location>
</feature>
<evidence type="ECO:0000256" key="5">
    <source>
        <dbReference type="ARBA" id="ARBA00023187"/>
    </source>
</evidence>
<evidence type="ECO:0000259" key="9">
    <source>
        <dbReference type="PROSITE" id="PS51295"/>
    </source>
</evidence>
<dbReference type="InterPro" id="IPR001890">
    <property type="entry name" value="RNA-binding_CRM"/>
</dbReference>